<protein>
    <submittedName>
        <fullName evidence="2">Uncharacterized protein</fullName>
    </submittedName>
</protein>
<dbReference type="AlphaFoldDB" id="A0AAW6TJH3"/>
<gene>
    <name evidence="2" type="ORF">QLS97_02935</name>
</gene>
<dbReference type="EMBL" id="JASCRY010000001">
    <property type="protein sequence ID" value="MDI5948594.1"/>
    <property type="molecule type" value="Genomic_DNA"/>
</dbReference>
<comment type="caution">
    <text evidence="2">The sequence shown here is derived from an EMBL/GenBank/DDBJ whole genome shotgun (WGS) entry which is preliminary data.</text>
</comment>
<organism evidence="2 3">
    <name type="scientific">Flavobacterium yafengii</name>
    <dbReference type="NCBI Taxonomy" id="3041253"/>
    <lineage>
        <taxon>Bacteria</taxon>
        <taxon>Pseudomonadati</taxon>
        <taxon>Bacteroidota</taxon>
        <taxon>Flavobacteriia</taxon>
        <taxon>Flavobacteriales</taxon>
        <taxon>Flavobacteriaceae</taxon>
        <taxon>Flavobacterium</taxon>
    </lineage>
</organism>
<accession>A0AAW6TJH3</accession>
<keyword evidence="3" id="KW-1185">Reference proteome</keyword>
<reference evidence="2 3" key="1">
    <citation type="submission" date="2023-04" db="EMBL/GenBank/DDBJ databases">
        <title>Two novel species of Flavobacterium.</title>
        <authorList>
            <person name="Liu Q."/>
            <person name="Xin Y.-H."/>
        </authorList>
    </citation>
    <scope>NUCLEOTIDE SEQUENCE [LARGE SCALE GENOMIC DNA]</scope>
    <source>
        <strain evidence="2 3">LB2P87</strain>
    </source>
</reference>
<feature type="transmembrane region" description="Helical" evidence="1">
    <location>
        <begin position="7"/>
        <end position="26"/>
    </location>
</feature>
<evidence type="ECO:0000256" key="1">
    <source>
        <dbReference type="SAM" id="Phobius"/>
    </source>
</evidence>
<evidence type="ECO:0000313" key="3">
    <source>
        <dbReference type="Proteomes" id="UP001228643"/>
    </source>
</evidence>
<dbReference type="RefSeq" id="WP_282714176.1">
    <property type="nucleotide sequence ID" value="NZ_JASCRY010000001.1"/>
</dbReference>
<keyword evidence="1" id="KW-0472">Membrane</keyword>
<sequence>MSERWKYQIKTGGIWGLFMTVFNVLFDIKEIPFSEQVATPNFYIRAAAYITVGIFVLGYFTWKAKVKQQAAK</sequence>
<keyword evidence="1" id="KW-0812">Transmembrane</keyword>
<keyword evidence="1" id="KW-1133">Transmembrane helix</keyword>
<feature type="transmembrane region" description="Helical" evidence="1">
    <location>
        <begin position="42"/>
        <end position="62"/>
    </location>
</feature>
<dbReference type="Proteomes" id="UP001228643">
    <property type="component" value="Unassembled WGS sequence"/>
</dbReference>
<proteinExistence type="predicted"/>
<evidence type="ECO:0000313" key="2">
    <source>
        <dbReference type="EMBL" id="MDI5948594.1"/>
    </source>
</evidence>
<name>A0AAW6TJH3_9FLAO</name>